<proteinExistence type="inferred from homology"/>
<organism evidence="9 10">
    <name type="scientific">Desulfobacca acetoxidans (strain ATCC 700848 / DSM 11109 / ASRB2)</name>
    <dbReference type="NCBI Taxonomy" id="880072"/>
    <lineage>
        <taxon>Bacteria</taxon>
        <taxon>Pseudomonadati</taxon>
        <taxon>Thermodesulfobacteriota</taxon>
        <taxon>Desulfobaccia</taxon>
        <taxon>Desulfobaccales</taxon>
        <taxon>Desulfobaccaceae</taxon>
        <taxon>Desulfobacca</taxon>
    </lineage>
</organism>
<sequence length="412" mass="45242">MKSDTNFPRIKQLIAGYRDDMISLQRELVRRVAVGPDNDGPGETEKAHFLTAELQKLGLTVTDYPAPDDRVSGGQRPNLVALLPGQSSKKVWVLSHLDVVPVGDLNLWHTDPFSLHVAGELLYGRGVEDDHHGIVTSFFAARAFLEAGITPARTIGLALVSDEETGSQKGLAYLLDKHPELFSTDDLIIVPDAGNQEGTLIEIAEKSILWLRLEVKGRQCHASKPELGINTLRASAHFIVALEALEQEFNAVEPFFDPPHSTFEATKKEANVQNINTIPGLDVFYLDCRVLPVYHLTRIIAKVKEIAHDIERRFGVAIAIDVVQQVQSPPATPPDAPVVQVLTQAVQAVYQRQAKPQGIGGNTVAAFFRRMGLPAAVWMTDAFTAHQPNECVNVNHLIGDCQVFAHVFLNAD</sequence>
<dbReference type="EC" id="3.5.1.18" evidence="9"/>
<dbReference type="NCBIfam" id="NF010589">
    <property type="entry name" value="PRK13983.1"/>
    <property type="match status" value="1"/>
</dbReference>
<evidence type="ECO:0000256" key="4">
    <source>
        <dbReference type="ARBA" id="ARBA00022723"/>
    </source>
</evidence>
<comment type="similarity">
    <text evidence="3">Belongs to the peptidase M20A family.</text>
</comment>
<dbReference type="Gene3D" id="3.30.70.360">
    <property type="match status" value="1"/>
</dbReference>
<dbReference type="STRING" id="880072.Desac_1600"/>
<reference evidence="9 10" key="1">
    <citation type="journal article" date="2011" name="Stand. Genomic Sci.">
        <title>Complete genome sequence of the acetate-degrading sulfate reducer Desulfobacca acetoxidans type strain (ASRB2).</title>
        <authorList>
            <person name="Goker M."/>
            <person name="Teshima H."/>
            <person name="Lapidus A."/>
            <person name="Nolan M."/>
            <person name="Lucas S."/>
            <person name="Hammon N."/>
            <person name="Deshpande S."/>
            <person name="Cheng J.F."/>
            <person name="Tapia R."/>
            <person name="Han C."/>
            <person name="Goodwin L."/>
            <person name="Pitluck S."/>
            <person name="Huntemann M."/>
            <person name="Liolios K."/>
            <person name="Ivanova N."/>
            <person name="Pagani I."/>
            <person name="Mavromatis K."/>
            <person name="Ovchinikova G."/>
            <person name="Pati A."/>
            <person name="Chen A."/>
            <person name="Palaniappan K."/>
            <person name="Land M."/>
            <person name="Hauser L."/>
            <person name="Brambilla E.M."/>
            <person name="Rohde M."/>
            <person name="Spring S."/>
            <person name="Detter J.C."/>
            <person name="Woyke T."/>
            <person name="Bristow J."/>
            <person name="Eisen J.A."/>
            <person name="Markowitz V."/>
            <person name="Hugenholtz P."/>
            <person name="Kyrpides N.C."/>
            <person name="Klenk H.P."/>
        </authorList>
    </citation>
    <scope>NUCLEOTIDE SEQUENCE [LARGE SCALE GENOMIC DNA]</scope>
    <source>
        <strain evidence="10">ATCC 700848 / DSM 11109 / ASRB2</strain>
    </source>
</reference>
<dbReference type="KEGG" id="dao:Desac_1600"/>
<dbReference type="Gene3D" id="3.40.630.10">
    <property type="entry name" value="Zn peptidases"/>
    <property type="match status" value="1"/>
</dbReference>
<protein>
    <submittedName>
        <fullName evidence="9">Acetylornithine deacetylase or succinyl-diaminopimelate desuccinylase</fullName>
        <ecNumber evidence="9">3.5.1.18</ecNumber>
    </submittedName>
</protein>
<dbReference type="PANTHER" id="PTHR43808:SF32">
    <property type="entry name" value="ARGE_DAPE-RELATED DEACYLASE"/>
    <property type="match status" value="1"/>
</dbReference>
<evidence type="ECO:0000256" key="1">
    <source>
        <dbReference type="ARBA" id="ARBA00001941"/>
    </source>
</evidence>
<dbReference type="EMBL" id="CP002629">
    <property type="protein sequence ID" value="AEB09452.1"/>
    <property type="molecule type" value="Genomic_DNA"/>
</dbReference>
<evidence type="ECO:0000259" key="8">
    <source>
        <dbReference type="Pfam" id="PF07687"/>
    </source>
</evidence>
<keyword evidence="5 9" id="KW-0378">Hydrolase</keyword>
<evidence type="ECO:0000256" key="2">
    <source>
        <dbReference type="ARBA" id="ARBA00001947"/>
    </source>
</evidence>
<dbReference type="InterPro" id="IPR036264">
    <property type="entry name" value="Bact_exopeptidase_dim_dom"/>
</dbReference>
<dbReference type="HOGENOM" id="CLU_021802_2_2_7"/>
<reference evidence="10" key="2">
    <citation type="submission" date="2011-03" db="EMBL/GenBank/DDBJ databases">
        <title>The complete genome of Desulfobacca acetoxidans DSM 11109.</title>
        <authorList>
            <consortium name="US DOE Joint Genome Institute (JGI-PGF)"/>
            <person name="Lucas S."/>
            <person name="Copeland A."/>
            <person name="Lapidus A."/>
            <person name="Bruce D."/>
            <person name="Goodwin L."/>
            <person name="Pitluck S."/>
            <person name="Peters L."/>
            <person name="Kyrpides N."/>
            <person name="Mavromatis K."/>
            <person name="Ivanova N."/>
            <person name="Ovchinnikova G."/>
            <person name="Teshima H."/>
            <person name="Detter J.C."/>
            <person name="Han C."/>
            <person name="Land M."/>
            <person name="Hauser L."/>
            <person name="Markowitz V."/>
            <person name="Cheng J.-F."/>
            <person name="Hugenholtz P."/>
            <person name="Woyke T."/>
            <person name="Wu D."/>
            <person name="Spring S."/>
            <person name="Schueler E."/>
            <person name="Brambilla E."/>
            <person name="Klenk H.-P."/>
            <person name="Eisen J.A."/>
        </authorList>
    </citation>
    <scope>NUCLEOTIDE SEQUENCE [LARGE SCALE GENOMIC DNA]</scope>
    <source>
        <strain evidence="10">ATCC 700848 / DSM 11109 / ASRB2</strain>
    </source>
</reference>
<comment type="cofactor">
    <cofactor evidence="2">
        <name>Zn(2+)</name>
        <dbReference type="ChEBI" id="CHEBI:29105"/>
    </cofactor>
</comment>
<evidence type="ECO:0000256" key="3">
    <source>
        <dbReference type="ARBA" id="ARBA00006247"/>
    </source>
</evidence>
<evidence type="ECO:0000256" key="7">
    <source>
        <dbReference type="ARBA" id="ARBA00023285"/>
    </source>
</evidence>
<dbReference type="OrthoDB" id="5443984at2"/>
<dbReference type="InterPro" id="IPR011650">
    <property type="entry name" value="Peptidase_M20_dimer"/>
</dbReference>
<dbReference type="AlphaFoldDB" id="F2NHW7"/>
<evidence type="ECO:0000313" key="9">
    <source>
        <dbReference type="EMBL" id="AEB09452.1"/>
    </source>
</evidence>
<dbReference type="SUPFAM" id="SSF53187">
    <property type="entry name" value="Zn-dependent exopeptidases"/>
    <property type="match status" value="1"/>
</dbReference>
<feature type="domain" description="Peptidase M20 dimerisation" evidence="8">
    <location>
        <begin position="203"/>
        <end position="309"/>
    </location>
</feature>
<evidence type="ECO:0000256" key="5">
    <source>
        <dbReference type="ARBA" id="ARBA00022801"/>
    </source>
</evidence>
<dbReference type="Pfam" id="PF07687">
    <property type="entry name" value="M20_dimer"/>
    <property type="match status" value="1"/>
</dbReference>
<dbReference type="NCBIfam" id="TIGR01910">
    <property type="entry name" value="DapE-ArgE"/>
    <property type="match status" value="1"/>
</dbReference>
<dbReference type="InterPro" id="IPR050072">
    <property type="entry name" value="Peptidase_M20A"/>
</dbReference>
<dbReference type="GO" id="GO:0046872">
    <property type="term" value="F:metal ion binding"/>
    <property type="evidence" value="ECO:0007669"/>
    <property type="project" value="UniProtKB-KW"/>
</dbReference>
<dbReference type="PANTHER" id="PTHR43808">
    <property type="entry name" value="ACETYLORNITHINE DEACETYLASE"/>
    <property type="match status" value="1"/>
</dbReference>
<name>F2NHW7_DESAR</name>
<dbReference type="RefSeq" id="WP_013706562.1">
    <property type="nucleotide sequence ID" value="NC_015388.1"/>
</dbReference>
<keyword evidence="10" id="KW-1185">Reference proteome</keyword>
<gene>
    <name evidence="9" type="ordered locus">Desac_1600</name>
</gene>
<dbReference type="Proteomes" id="UP000000483">
    <property type="component" value="Chromosome"/>
</dbReference>
<keyword evidence="4" id="KW-0479">Metal-binding</keyword>
<dbReference type="InterPro" id="IPR002933">
    <property type="entry name" value="Peptidase_M20"/>
</dbReference>
<evidence type="ECO:0000256" key="6">
    <source>
        <dbReference type="ARBA" id="ARBA00022833"/>
    </source>
</evidence>
<accession>F2NHW7</accession>
<dbReference type="eggNOG" id="COG0624">
    <property type="taxonomic scope" value="Bacteria"/>
</dbReference>
<dbReference type="InterPro" id="IPR010182">
    <property type="entry name" value="ArgE/DapE"/>
</dbReference>
<dbReference type="SUPFAM" id="SSF55031">
    <property type="entry name" value="Bacterial exopeptidase dimerisation domain"/>
    <property type="match status" value="1"/>
</dbReference>
<comment type="cofactor">
    <cofactor evidence="1">
        <name>Co(2+)</name>
        <dbReference type="ChEBI" id="CHEBI:48828"/>
    </cofactor>
</comment>
<evidence type="ECO:0000313" key="10">
    <source>
        <dbReference type="Proteomes" id="UP000000483"/>
    </source>
</evidence>
<keyword evidence="7" id="KW-0170">Cobalt</keyword>
<dbReference type="Pfam" id="PF01546">
    <property type="entry name" value="Peptidase_M20"/>
    <property type="match status" value="1"/>
</dbReference>
<dbReference type="GO" id="GO:0009014">
    <property type="term" value="F:succinyl-diaminopimelate desuccinylase activity"/>
    <property type="evidence" value="ECO:0007669"/>
    <property type="project" value="UniProtKB-EC"/>
</dbReference>
<keyword evidence="6" id="KW-0862">Zinc</keyword>